<dbReference type="AlphaFoldDB" id="A0ABD3DAU2"/>
<sequence length="676" mass="76860">MKKQSQLLISYILISHHSFIMIMDAKDIQSYLIALKRLYGLLKKDGDGASNSATDLLDEQARVLLKKLLDAETKRILEKYSELQQPREPTNKQPIPLSKFSITAETYQSHENDMEPEKDIMFSKEKGFISPQWNQTDGPEQLTQSVLASGLIQTKKRCRLCQKNTINQMKPINETHFYDDTQNSTKSANKSEDVDRLSKEASEAIEHIELCMSALRIRADHSNVFDKSQSEESFTSTRNFPIELSSQSTMARPVSCSYPLNPVHYLAVEEMNQPLWLLDQNLGLIQPTKPISIQSTNNFTGKGLFLESDASTEKCKFPTKEVNTNIQSGNWIMGLYDFVPSGIHNVRHFGAQLDPSETPYAKIEAPYQAYKPLGNVSSNLGPRGKNHKKPSQDEIRKNRQLIWDSTTSDSYSNRTPSQRTSSRNSNSEEYSSSYRKGEYATSSTWSSSNSGAESDYDSYTGNNIEGNDDDDNVYSSTSSVADRESIASSRSTYSLASKKSGPSSARKAYGKRKGEKQKGMWRRMKDKMSFIFHHHHHHHHHHHDDDGRGKSKTKTSRLGKEISFNGRDAEAYGEKAVEKVKKSMMVREKNQQSHFHGLMEGLLRHVRHSKSKQSKQGKETIGKLGKGHHERQTTLKKSHWWKVMQHQRRNKLTNKTHVKLGLGKKKARLKALPDMS</sequence>
<evidence type="ECO:0000313" key="3">
    <source>
        <dbReference type="Proteomes" id="UP001632038"/>
    </source>
</evidence>
<feature type="compositionally biased region" description="Low complexity" evidence="1">
    <location>
        <begin position="412"/>
        <end position="434"/>
    </location>
</feature>
<evidence type="ECO:0000313" key="2">
    <source>
        <dbReference type="EMBL" id="KAL3637877.1"/>
    </source>
</evidence>
<feature type="compositionally biased region" description="Basic residues" evidence="1">
    <location>
        <begin position="625"/>
        <end position="635"/>
    </location>
</feature>
<protein>
    <submittedName>
        <fullName evidence="2">Uncharacterized protein</fullName>
    </submittedName>
</protein>
<name>A0ABD3DAU2_9LAMI</name>
<reference evidence="3" key="1">
    <citation type="journal article" date="2024" name="IScience">
        <title>Strigolactones Initiate the Formation of Haustorium-like Structures in Castilleja.</title>
        <authorList>
            <person name="Buerger M."/>
            <person name="Peterson D."/>
            <person name="Chory J."/>
        </authorList>
    </citation>
    <scope>NUCLEOTIDE SEQUENCE [LARGE SCALE GENOMIC DNA]</scope>
</reference>
<feature type="region of interest" description="Disordered" evidence="1">
    <location>
        <begin position="535"/>
        <end position="556"/>
    </location>
</feature>
<keyword evidence="3" id="KW-1185">Reference proteome</keyword>
<feature type="compositionally biased region" description="Low complexity" evidence="1">
    <location>
        <begin position="442"/>
        <end position="453"/>
    </location>
</feature>
<comment type="caution">
    <text evidence="2">The sequence shown here is derived from an EMBL/GenBank/DDBJ whole genome shotgun (WGS) entry which is preliminary data.</text>
</comment>
<gene>
    <name evidence="2" type="ORF">CASFOL_018325</name>
</gene>
<feature type="compositionally biased region" description="Polar residues" evidence="1">
    <location>
        <begin position="473"/>
        <end position="503"/>
    </location>
</feature>
<evidence type="ECO:0000256" key="1">
    <source>
        <dbReference type="SAM" id="MobiDB-lite"/>
    </source>
</evidence>
<organism evidence="2 3">
    <name type="scientific">Castilleja foliolosa</name>
    <dbReference type="NCBI Taxonomy" id="1961234"/>
    <lineage>
        <taxon>Eukaryota</taxon>
        <taxon>Viridiplantae</taxon>
        <taxon>Streptophyta</taxon>
        <taxon>Embryophyta</taxon>
        <taxon>Tracheophyta</taxon>
        <taxon>Spermatophyta</taxon>
        <taxon>Magnoliopsida</taxon>
        <taxon>eudicotyledons</taxon>
        <taxon>Gunneridae</taxon>
        <taxon>Pentapetalae</taxon>
        <taxon>asterids</taxon>
        <taxon>lamiids</taxon>
        <taxon>Lamiales</taxon>
        <taxon>Orobanchaceae</taxon>
        <taxon>Pedicularideae</taxon>
        <taxon>Castillejinae</taxon>
        <taxon>Castilleja</taxon>
    </lineage>
</organism>
<accession>A0ABD3DAU2</accession>
<proteinExistence type="predicted"/>
<feature type="region of interest" description="Disordered" evidence="1">
    <location>
        <begin position="374"/>
        <end position="521"/>
    </location>
</feature>
<feature type="region of interest" description="Disordered" evidence="1">
    <location>
        <begin position="608"/>
        <end position="635"/>
    </location>
</feature>
<feature type="compositionally biased region" description="Basic residues" evidence="1">
    <location>
        <begin position="508"/>
        <end position="521"/>
    </location>
</feature>
<dbReference type="Proteomes" id="UP001632038">
    <property type="component" value="Unassembled WGS sequence"/>
</dbReference>
<dbReference type="EMBL" id="JAVIJP010000023">
    <property type="protein sequence ID" value="KAL3637877.1"/>
    <property type="molecule type" value="Genomic_DNA"/>
</dbReference>